<evidence type="ECO:0000256" key="5">
    <source>
        <dbReference type="ARBA" id="ARBA00023180"/>
    </source>
</evidence>
<evidence type="ECO:0000256" key="1">
    <source>
        <dbReference type="ARBA" id="ARBA00004606"/>
    </source>
</evidence>
<keyword evidence="2" id="KW-0328">Glycosyltransferase</keyword>
<protein>
    <submittedName>
        <fullName evidence="6">Auxin-binding protein ABP19a</fullName>
    </submittedName>
</protein>
<dbReference type="InterPro" id="IPR044610">
    <property type="entry name" value="GLCAT14A/B/C"/>
</dbReference>
<organism evidence="6 7">
    <name type="scientific">Morella rubra</name>
    <name type="common">Chinese bayberry</name>
    <dbReference type="NCBI Taxonomy" id="262757"/>
    <lineage>
        <taxon>Eukaryota</taxon>
        <taxon>Viridiplantae</taxon>
        <taxon>Streptophyta</taxon>
        <taxon>Embryophyta</taxon>
        <taxon>Tracheophyta</taxon>
        <taxon>Spermatophyta</taxon>
        <taxon>Magnoliopsida</taxon>
        <taxon>eudicotyledons</taxon>
        <taxon>Gunneridae</taxon>
        <taxon>Pentapetalae</taxon>
        <taxon>rosids</taxon>
        <taxon>fabids</taxon>
        <taxon>Fagales</taxon>
        <taxon>Myricaceae</taxon>
        <taxon>Morella</taxon>
    </lineage>
</organism>
<evidence type="ECO:0000256" key="2">
    <source>
        <dbReference type="ARBA" id="ARBA00022676"/>
    </source>
</evidence>
<dbReference type="EMBL" id="RXIC02000024">
    <property type="protein sequence ID" value="KAB1209486.1"/>
    <property type="molecule type" value="Genomic_DNA"/>
</dbReference>
<dbReference type="GO" id="GO:0015020">
    <property type="term" value="F:glucuronosyltransferase activity"/>
    <property type="evidence" value="ECO:0007669"/>
    <property type="project" value="InterPro"/>
</dbReference>
<dbReference type="GO" id="GO:0016020">
    <property type="term" value="C:membrane"/>
    <property type="evidence" value="ECO:0007669"/>
    <property type="project" value="UniProtKB-SubCell"/>
</dbReference>
<dbReference type="OrthoDB" id="1712543at2759"/>
<evidence type="ECO:0000313" key="7">
    <source>
        <dbReference type="Proteomes" id="UP000516437"/>
    </source>
</evidence>
<keyword evidence="4" id="KW-0472">Membrane</keyword>
<dbReference type="PANTHER" id="PTHR45719:SF4">
    <property type="entry name" value="CORE-2_I-BRANCHING BETA-1,6-N-ACETYLGLUCOSAMINYLTRANSFERASE FAMILY PROTEIN"/>
    <property type="match status" value="1"/>
</dbReference>
<gene>
    <name evidence="6" type="ORF">CJ030_MR6G028227</name>
</gene>
<proteinExistence type="predicted"/>
<keyword evidence="5" id="KW-0325">Glycoprotein</keyword>
<keyword evidence="3" id="KW-0808">Transferase</keyword>
<dbReference type="PANTHER" id="PTHR45719">
    <property type="entry name" value="GLYCOSYLTRANSFERASE"/>
    <property type="match status" value="1"/>
</dbReference>
<keyword evidence="7" id="KW-1185">Reference proteome</keyword>
<dbReference type="InterPro" id="IPR003406">
    <property type="entry name" value="Glyco_trans_14"/>
</dbReference>
<sequence length="156" mass="17568">MWGATAGTEDPRTGGWAAMGRRWVAGRLCEKGMERAKKLLKSNLGFFLLGQFAGYSCKKPAKVTVDDFVFSGLGIADLIHALFDLPRDHNFVQHSSRLGWKLNKRCKPIIIDPALYSFNKSQIWWVIEQRTVPTAFKLYTGSSQIPLLILIEVVLK</sequence>
<reference evidence="6 7" key="1">
    <citation type="journal article" date="2019" name="Plant Biotechnol. J.">
        <title>The red bayberry genome and genetic basis of sex determination.</title>
        <authorList>
            <person name="Jia H.M."/>
            <person name="Jia H.J."/>
            <person name="Cai Q.L."/>
            <person name="Wang Y."/>
            <person name="Zhao H.B."/>
            <person name="Yang W.F."/>
            <person name="Wang G.Y."/>
            <person name="Li Y.H."/>
            <person name="Zhan D.L."/>
            <person name="Shen Y.T."/>
            <person name="Niu Q.F."/>
            <person name="Chang L."/>
            <person name="Qiu J."/>
            <person name="Zhao L."/>
            <person name="Xie H.B."/>
            <person name="Fu W.Y."/>
            <person name="Jin J."/>
            <person name="Li X.W."/>
            <person name="Jiao Y."/>
            <person name="Zhou C.C."/>
            <person name="Tu T."/>
            <person name="Chai C.Y."/>
            <person name="Gao J.L."/>
            <person name="Fan L.J."/>
            <person name="van de Weg E."/>
            <person name="Wang J.Y."/>
            <person name="Gao Z.S."/>
        </authorList>
    </citation>
    <scope>NUCLEOTIDE SEQUENCE [LARGE SCALE GENOMIC DNA]</scope>
    <source>
        <tissue evidence="6">Leaves</tissue>
    </source>
</reference>
<name>A0A6A1VBC3_9ROSI</name>
<comment type="subcellular location">
    <subcellularLocation>
        <location evidence="1">Membrane</location>
        <topology evidence="1">Single-pass type II membrane protein</topology>
    </subcellularLocation>
</comment>
<evidence type="ECO:0000256" key="4">
    <source>
        <dbReference type="ARBA" id="ARBA00023136"/>
    </source>
</evidence>
<evidence type="ECO:0000256" key="3">
    <source>
        <dbReference type="ARBA" id="ARBA00022679"/>
    </source>
</evidence>
<dbReference type="AlphaFoldDB" id="A0A6A1VBC3"/>
<comment type="caution">
    <text evidence="6">The sequence shown here is derived from an EMBL/GenBank/DDBJ whole genome shotgun (WGS) entry which is preliminary data.</text>
</comment>
<dbReference type="Proteomes" id="UP000516437">
    <property type="component" value="Chromosome 6"/>
</dbReference>
<dbReference type="Pfam" id="PF02485">
    <property type="entry name" value="Branch"/>
    <property type="match status" value="1"/>
</dbReference>
<accession>A0A6A1VBC3</accession>
<evidence type="ECO:0000313" key="6">
    <source>
        <dbReference type="EMBL" id="KAB1209486.1"/>
    </source>
</evidence>